<dbReference type="RefSeq" id="XP_009051329.1">
    <property type="nucleotide sequence ID" value="XM_009053081.1"/>
</dbReference>
<keyword evidence="3" id="KW-1185">Reference proteome</keyword>
<proteinExistence type="predicted"/>
<dbReference type="STRING" id="225164.V4A1R4"/>
<feature type="non-terminal residue" evidence="2">
    <location>
        <position position="106"/>
    </location>
</feature>
<dbReference type="Proteomes" id="UP000030746">
    <property type="component" value="Unassembled WGS sequence"/>
</dbReference>
<evidence type="ECO:0000259" key="1">
    <source>
        <dbReference type="Pfam" id="PF08241"/>
    </source>
</evidence>
<dbReference type="GeneID" id="20251422"/>
<dbReference type="PANTHER" id="PTHR45036">
    <property type="entry name" value="METHYLTRANSFERASE LIKE 7B"/>
    <property type="match status" value="1"/>
</dbReference>
<organism evidence="2 3">
    <name type="scientific">Lottia gigantea</name>
    <name type="common">Giant owl limpet</name>
    <dbReference type="NCBI Taxonomy" id="225164"/>
    <lineage>
        <taxon>Eukaryota</taxon>
        <taxon>Metazoa</taxon>
        <taxon>Spiralia</taxon>
        <taxon>Lophotrochozoa</taxon>
        <taxon>Mollusca</taxon>
        <taxon>Gastropoda</taxon>
        <taxon>Patellogastropoda</taxon>
        <taxon>Lottioidea</taxon>
        <taxon>Lottiidae</taxon>
        <taxon>Lottia</taxon>
    </lineage>
</organism>
<dbReference type="InterPro" id="IPR013216">
    <property type="entry name" value="Methyltransf_11"/>
</dbReference>
<dbReference type="PANTHER" id="PTHR45036:SF1">
    <property type="entry name" value="METHYLTRANSFERASE LIKE 7A"/>
    <property type="match status" value="1"/>
</dbReference>
<dbReference type="Pfam" id="PF08241">
    <property type="entry name" value="Methyltransf_11"/>
    <property type="match status" value="1"/>
</dbReference>
<dbReference type="OrthoDB" id="416496at2759"/>
<evidence type="ECO:0000313" key="2">
    <source>
        <dbReference type="EMBL" id="ESO97773.1"/>
    </source>
</evidence>
<dbReference type="KEGG" id="lgi:LOTGIDRAFT_58001"/>
<dbReference type="OMA" id="DQRQYNI"/>
<dbReference type="InterPro" id="IPR052356">
    <property type="entry name" value="Thiol_S-MT"/>
</dbReference>
<dbReference type="Gene3D" id="3.40.50.150">
    <property type="entry name" value="Vaccinia Virus protein VP39"/>
    <property type="match status" value="1"/>
</dbReference>
<dbReference type="CDD" id="cd02440">
    <property type="entry name" value="AdoMet_MTases"/>
    <property type="match status" value="1"/>
</dbReference>
<reference evidence="2 3" key="1">
    <citation type="journal article" date="2013" name="Nature">
        <title>Insights into bilaterian evolution from three spiralian genomes.</title>
        <authorList>
            <person name="Simakov O."/>
            <person name="Marletaz F."/>
            <person name="Cho S.J."/>
            <person name="Edsinger-Gonzales E."/>
            <person name="Havlak P."/>
            <person name="Hellsten U."/>
            <person name="Kuo D.H."/>
            <person name="Larsson T."/>
            <person name="Lv J."/>
            <person name="Arendt D."/>
            <person name="Savage R."/>
            <person name="Osoegawa K."/>
            <person name="de Jong P."/>
            <person name="Grimwood J."/>
            <person name="Chapman J.A."/>
            <person name="Shapiro H."/>
            <person name="Aerts A."/>
            <person name="Otillar R.P."/>
            <person name="Terry A.Y."/>
            <person name="Boore J.L."/>
            <person name="Grigoriev I.V."/>
            <person name="Lindberg D.R."/>
            <person name="Seaver E.C."/>
            <person name="Weisblat D.A."/>
            <person name="Putnam N.H."/>
            <person name="Rokhsar D.S."/>
        </authorList>
    </citation>
    <scope>NUCLEOTIDE SEQUENCE [LARGE SCALE GENOMIC DNA]</scope>
</reference>
<dbReference type="InterPro" id="IPR029063">
    <property type="entry name" value="SAM-dependent_MTases_sf"/>
</dbReference>
<feature type="domain" description="Methyltransferase type 11" evidence="1">
    <location>
        <begin position="2"/>
        <end position="100"/>
    </location>
</feature>
<dbReference type="AlphaFoldDB" id="V4A1R4"/>
<dbReference type="EMBL" id="KB201304">
    <property type="protein sequence ID" value="ESO97773.1"/>
    <property type="molecule type" value="Genomic_DNA"/>
</dbReference>
<dbReference type="HOGENOM" id="CLU_037990_7_1_1"/>
<evidence type="ECO:0000313" key="3">
    <source>
        <dbReference type="Proteomes" id="UP000030746"/>
    </source>
</evidence>
<accession>V4A1R4</accession>
<dbReference type="CTD" id="20251422"/>
<name>V4A1R4_LOTGI</name>
<sequence length="106" mass="12017">ILEIGSGPGMNFKYYPVGTILTCLEPNHHHEKYLRENLSKINRKIKLKEFVCGCAEDLSRFKDGQFDAVVETLVLCSVTSTEIVLQEIKRVLKPGGTFYFIDHVAD</sequence>
<gene>
    <name evidence="2" type="ORF">LOTGIDRAFT_58001</name>
</gene>
<feature type="non-terminal residue" evidence="2">
    <location>
        <position position="1"/>
    </location>
</feature>
<dbReference type="SUPFAM" id="SSF53335">
    <property type="entry name" value="S-adenosyl-L-methionine-dependent methyltransferases"/>
    <property type="match status" value="1"/>
</dbReference>
<dbReference type="GO" id="GO:0008757">
    <property type="term" value="F:S-adenosylmethionine-dependent methyltransferase activity"/>
    <property type="evidence" value="ECO:0007669"/>
    <property type="project" value="InterPro"/>
</dbReference>
<protein>
    <recommendedName>
        <fullName evidence="1">Methyltransferase type 11 domain-containing protein</fullName>
    </recommendedName>
</protein>